<evidence type="ECO:0000256" key="2">
    <source>
        <dbReference type="ARBA" id="ARBA00022525"/>
    </source>
</evidence>
<dbReference type="RefSeq" id="WP_183204817.1">
    <property type="nucleotide sequence ID" value="NZ_BAAAER010000007.1"/>
</dbReference>
<reference evidence="4 5" key="1">
    <citation type="submission" date="2020-08" db="EMBL/GenBank/DDBJ databases">
        <title>Genomic Encyclopedia of Type Strains, Phase IV (KMG-IV): sequencing the most valuable type-strain genomes for metagenomic binning, comparative biology and taxonomic classification.</title>
        <authorList>
            <person name="Goeker M."/>
        </authorList>
    </citation>
    <scope>NUCLEOTIDE SEQUENCE [LARGE SCALE GENOMIC DNA]</scope>
    <source>
        <strain evidence="4 5">DSM 23960</strain>
    </source>
</reference>
<evidence type="ECO:0000256" key="1">
    <source>
        <dbReference type="ARBA" id="ARBA00004613"/>
    </source>
</evidence>
<dbReference type="Proteomes" id="UP000529946">
    <property type="component" value="Unassembled WGS sequence"/>
</dbReference>
<dbReference type="EMBL" id="JACIDM010000002">
    <property type="protein sequence ID" value="MBB4083751.1"/>
    <property type="molecule type" value="Genomic_DNA"/>
</dbReference>
<dbReference type="GO" id="GO:0005576">
    <property type="term" value="C:extracellular region"/>
    <property type="evidence" value="ECO:0007669"/>
    <property type="project" value="UniProtKB-SubCell"/>
</dbReference>
<dbReference type="SUPFAM" id="SSF51120">
    <property type="entry name" value="beta-Roll"/>
    <property type="match status" value="12"/>
</dbReference>
<comment type="subcellular location">
    <subcellularLocation>
        <location evidence="1">Secreted</location>
    </subcellularLocation>
</comment>
<keyword evidence="2" id="KW-0964">Secreted</keyword>
<organism evidence="4 5">
    <name type="scientific">Brevundimonas lenta</name>
    <dbReference type="NCBI Taxonomy" id="424796"/>
    <lineage>
        <taxon>Bacteria</taxon>
        <taxon>Pseudomonadati</taxon>
        <taxon>Pseudomonadota</taxon>
        <taxon>Alphaproteobacteria</taxon>
        <taxon>Caulobacterales</taxon>
        <taxon>Caulobacteraceae</taxon>
        <taxon>Brevundimonas</taxon>
    </lineage>
</organism>
<evidence type="ECO:0000313" key="5">
    <source>
        <dbReference type="Proteomes" id="UP000529946"/>
    </source>
</evidence>
<dbReference type="Pfam" id="PF00353">
    <property type="entry name" value="HemolysinCabind"/>
    <property type="match status" value="14"/>
</dbReference>
<evidence type="ECO:0000256" key="3">
    <source>
        <dbReference type="SAM" id="MobiDB-lite"/>
    </source>
</evidence>
<feature type="region of interest" description="Disordered" evidence="3">
    <location>
        <begin position="1"/>
        <end position="34"/>
    </location>
</feature>
<dbReference type="PRINTS" id="PR00313">
    <property type="entry name" value="CABNDNGRPT"/>
</dbReference>
<accession>A0A7W6JEQ4</accession>
<proteinExistence type="predicted"/>
<sequence length="1273" mass="126912">MPIINGTDAGEALKGTTGDDTIRGGGGPDSISGDAGNDVLYGDAGNDILNGDAGIDTLYGGAGSDELVVGAGDTAFGEDGYDAFTVLLNEITGVTLDGGAGHDTVNLDFALGAGVIYLDDAVGAGAHFSNIEVIKVGRYAATIYGGSRNDTITTGGASSGVRTYHGGGGDDVLSGGDFLYGDAGDDVLSGPNMDGGAGFDTAVLGFTEGLAIDLGLTTRQKSGTSSVVLVSIEGLVGGIGHDDFYGSSVANTLSGDSGDDRLEGGGGDDILKGGEGIDMAAYRRATSGVTVSLGEGAHATGATGVDTFDSIEGLIGSAFNDVLTGDAGNNQFEGGAGDDRIEGGAGFDVAIYNSSSSTAKYTYDGVHVTVTGAPFGTDVLTGVEMLMINGVGVHVSEMAIVSAGTAAADTIIGGNAGDTLRGGAGADLIQGGAGSDKLYGDDGDDRLEGGTENDVLDGGAGDDVIDGGSGSNQGFGGAGADWLFNVEDADGGAGDDRYLNVARITEAAGAGIDTLYWSQGSFTLPANVENLFLNWSAADTVFNSHWITVSGRTGTGNALNNRIVGTGGADTLIGNAGDDVLTGGAGDDILDGGAGVDTAIFDRARADYDIYLGPNGWTVGRMDDVNVVNGVELLRFTDGLFDMTGAPMPMAIEGTAGADVIMGTAGANAITAGAGDDLITGALGDDTIDGGAGVDTAVFSRAPATVTIAGGVVTVLNPDGRDVLTNIERLRFGADEIAVAALQLSNVIGSTAAETLTGTAATDGLFGLAGADMLNGLAGSDYLSGGAGVDILDGGEGSDTAVYALAASGVTARIDSQRATNDGDGGTDTFVSIEHLRGSNFADTLIGDARTNILLGGLGSDILLGLGGADVLGGGTGASNTLQGGLGDDLYVLEALDSVIEVAGEGNDTIEAHISAYNLANNVENLIYAGAGNFSGTGNALNNVMTGGGGDDLLRGRGGVDVLQGGAGIDTADYSQAAAGIHARLDTMRAVNDGDGSTDTFTGIEAILGSAFNDTLVGGTLGDRLSGGLGADTLLGFAGNDILAGGQGLANQLQGGLGDDTYILDAYDSIVEIAGQGHDVIEAHVGAHVMAANVEDMFYVGFNKFYGTGNAGANTITGGIGDDILKGMGGSDRLFGGAGLDEVQVRGAKAQYTVTAEGAGWRIVDTVAGRDGSIYVESIESLRFLTGNTKTVLTYGVAAAEAVSAKAFIDDAFVLPTTGDAAAPAPKTDTLFDVRPLPTDRLLPLTDVFHEAGAPHPWHADFVHPGDLDPWLA</sequence>
<keyword evidence="5" id="KW-1185">Reference proteome</keyword>
<dbReference type="AlphaFoldDB" id="A0A7W6JEQ4"/>
<dbReference type="Gene3D" id="2.150.10.10">
    <property type="entry name" value="Serralysin-like metalloprotease, C-terminal"/>
    <property type="match status" value="10"/>
</dbReference>
<dbReference type="GO" id="GO:0005509">
    <property type="term" value="F:calcium ion binding"/>
    <property type="evidence" value="ECO:0007669"/>
    <property type="project" value="InterPro"/>
</dbReference>
<dbReference type="InterPro" id="IPR018511">
    <property type="entry name" value="Hemolysin-typ_Ca-bd_CS"/>
</dbReference>
<gene>
    <name evidence="4" type="ORF">GGR12_002617</name>
</gene>
<evidence type="ECO:0000313" key="4">
    <source>
        <dbReference type="EMBL" id="MBB4083751.1"/>
    </source>
</evidence>
<comment type="caution">
    <text evidence="4">The sequence shown here is derived from an EMBL/GenBank/DDBJ whole genome shotgun (WGS) entry which is preliminary data.</text>
</comment>
<dbReference type="InterPro" id="IPR011049">
    <property type="entry name" value="Serralysin-like_metalloprot_C"/>
</dbReference>
<feature type="region of interest" description="Disordered" evidence="3">
    <location>
        <begin position="439"/>
        <end position="470"/>
    </location>
</feature>
<dbReference type="InterPro" id="IPR001343">
    <property type="entry name" value="Hemolysn_Ca-bd"/>
</dbReference>
<dbReference type="InterPro" id="IPR050557">
    <property type="entry name" value="RTX_toxin/Mannuronan_C5-epim"/>
</dbReference>
<dbReference type="PANTHER" id="PTHR38340">
    <property type="entry name" value="S-LAYER PROTEIN"/>
    <property type="match status" value="1"/>
</dbReference>
<protein>
    <submittedName>
        <fullName evidence="4">Ca2+-binding RTX toxin-like protein</fullName>
    </submittedName>
</protein>
<name>A0A7W6JEQ4_9CAUL</name>
<dbReference type="PANTHER" id="PTHR38340:SF1">
    <property type="entry name" value="S-LAYER PROTEIN"/>
    <property type="match status" value="1"/>
</dbReference>
<dbReference type="PROSITE" id="PS00330">
    <property type="entry name" value="HEMOLYSIN_CALCIUM"/>
    <property type="match status" value="11"/>
</dbReference>